<evidence type="ECO:0000256" key="4">
    <source>
        <dbReference type="ARBA" id="ARBA00022737"/>
    </source>
</evidence>
<reference evidence="6" key="1">
    <citation type="journal article" date="2006" name="PLoS Biol.">
        <title>Macronuclear genome sequence of the ciliate Tetrahymena thermophila, a model eukaryote.</title>
        <authorList>
            <person name="Eisen J.A."/>
            <person name="Coyne R.S."/>
            <person name="Wu M."/>
            <person name="Wu D."/>
            <person name="Thiagarajan M."/>
            <person name="Wortman J.R."/>
            <person name="Badger J.H."/>
            <person name="Ren Q."/>
            <person name="Amedeo P."/>
            <person name="Jones K.M."/>
            <person name="Tallon L.J."/>
            <person name="Delcher A.L."/>
            <person name="Salzberg S.L."/>
            <person name="Silva J.C."/>
            <person name="Haas B.J."/>
            <person name="Majoros W.H."/>
            <person name="Farzad M."/>
            <person name="Carlton J.M."/>
            <person name="Smith R.K. Jr."/>
            <person name="Garg J."/>
            <person name="Pearlman R.E."/>
            <person name="Karrer K.M."/>
            <person name="Sun L."/>
            <person name="Manning G."/>
            <person name="Elde N.C."/>
            <person name="Turkewitz A.P."/>
            <person name="Asai D.J."/>
            <person name="Wilkes D.E."/>
            <person name="Wang Y."/>
            <person name="Cai H."/>
            <person name="Collins K."/>
            <person name="Stewart B.A."/>
            <person name="Lee S.R."/>
            <person name="Wilamowska K."/>
            <person name="Weinberg Z."/>
            <person name="Ruzzo W.L."/>
            <person name="Wloga D."/>
            <person name="Gaertig J."/>
            <person name="Frankel J."/>
            <person name="Tsao C.-C."/>
            <person name="Gorovsky M.A."/>
            <person name="Keeling P.J."/>
            <person name="Waller R.F."/>
            <person name="Patron N.J."/>
            <person name="Cherry J.M."/>
            <person name="Stover N.A."/>
            <person name="Krieger C.J."/>
            <person name="del Toro C."/>
            <person name="Ryder H.F."/>
            <person name="Williamson S.C."/>
            <person name="Barbeau R.A."/>
            <person name="Hamilton E.P."/>
            <person name="Orias E."/>
        </authorList>
    </citation>
    <scope>NUCLEOTIDE SEQUENCE [LARGE SCALE GENOMIC DNA]</scope>
    <source>
        <strain evidence="6">SB210</strain>
    </source>
</reference>
<comment type="similarity">
    <text evidence="1">Belongs to the protein prenyltransferase subunit alpha family.</text>
</comment>
<evidence type="ECO:0000313" key="6">
    <source>
        <dbReference type="Proteomes" id="UP000009168"/>
    </source>
</evidence>
<evidence type="ECO:0000313" key="5">
    <source>
        <dbReference type="EMBL" id="EAS02267.2"/>
    </source>
</evidence>
<dbReference type="RefSeq" id="XP_001022512.2">
    <property type="nucleotide sequence ID" value="XM_001022512.2"/>
</dbReference>
<sequence>MNTQGAENQQQVSDVLASYYLQYFQNMWDVEGIDHVPDEIIDMMSPDSLFLIQENQLGMSFTGISLLFSECDRVLKDIKSDNILEDQIYVSEMISKIMLCINGEHPKCCHIRQFLLKNNKLNVEEERHFNEIICKRFKKSSIIWNYRHQIIEKLLQETKIDVNQLLNKENEFIKVLLNKFPRNYHAWTYKINLIKNLVDNQYKVNLQSEVEWVKTYCQNNVHEYSAFNYLLLLMKITNFQFSEDTLLWAQQLKIRYEDLYIDQNPLSEINYSQLQSLNKFISLLTELEAKQANK</sequence>
<keyword evidence="2" id="KW-0637">Prenyltransferase</keyword>
<keyword evidence="4" id="KW-0677">Repeat</keyword>
<dbReference type="OrthoDB" id="5358702at2759"/>
<accession>Q240Z7</accession>
<evidence type="ECO:0000256" key="1">
    <source>
        <dbReference type="ARBA" id="ARBA00006734"/>
    </source>
</evidence>
<name>Q240Z7_TETTS</name>
<organism evidence="5 6">
    <name type="scientific">Tetrahymena thermophila (strain SB210)</name>
    <dbReference type="NCBI Taxonomy" id="312017"/>
    <lineage>
        <taxon>Eukaryota</taxon>
        <taxon>Sar</taxon>
        <taxon>Alveolata</taxon>
        <taxon>Ciliophora</taxon>
        <taxon>Intramacronucleata</taxon>
        <taxon>Oligohymenophorea</taxon>
        <taxon>Hymenostomatida</taxon>
        <taxon>Tetrahymenina</taxon>
        <taxon>Tetrahymenidae</taxon>
        <taxon>Tetrahymena</taxon>
    </lineage>
</organism>
<dbReference type="Pfam" id="PF01239">
    <property type="entry name" value="PPTA"/>
    <property type="match status" value="1"/>
</dbReference>
<dbReference type="Proteomes" id="UP000009168">
    <property type="component" value="Unassembled WGS sequence"/>
</dbReference>
<dbReference type="InterPro" id="IPR002088">
    <property type="entry name" value="Prenyl_trans_a"/>
</dbReference>
<dbReference type="GeneID" id="7822913"/>
<dbReference type="PROSITE" id="PS51147">
    <property type="entry name" value="PFTA"/>
    <property type="match status" value="1"/>
</dbReference>
<evidence type="ECO:0000256" key="2">
    <source>
        <dbReference type="ARBA" id="ARBA00022602"/>
    </source>
</evidence>
<dbReference type="eggNOG" id="ENOG502R2SV">
    <property type="taxonomic scope" value="Eukaryota"/>
</dbReference>
<keyword evidence="3" id="KW-0808">Transferase</keyword>
<keyword evidence="6" id="KW-1185">Reference proteome</keyword>
<proteinExistence type="inferred from homology"/>
<dbReference type="KEGG" id="tet:TTHERM_00622870"/>
<dbReference type="SUPFAM" id="SSF48439">
    <property type="entry name" value="Protein prenylyltransferase"/>
    <property type="match status" value="1"/>
</dbReference>
<dbReference type="InParanoid" id="Q240Z7"/>
<dbReference type="Gene3D" id="1.25.40.120">
    <property type="entry name" value="Protein prenylyltransferase"/>
    <property type="match status" value="1"/>
</dbReference>
<gene>
    <name evidence="5" type="ORF">TTHERM_00622870</name>
</gene>
<dbReference type="HOGENOM" id="CLU_887057_0_0_1"/>
<dbReference type="GO" id="GO:0005737">
    <property type="term" value="C:cytoplasm"/>
    <property type="evidence" value="ECO:0007669"/>
    <property type="project" value="TreeGrafter"/>
</dbReference>
<protein>
    <submittedName>
        <fullName evidence="5">Protein prenyltransferase alpha subunit repeat protein</fullName>
    </submittedName>
</protein>
<dbReference type="AlphaFoldDB" id="Q240Z7"/>
<dbReference type="PANTHER" id="PTHR11129:SF3">
    <property type="entry name" value="PROTEIN PRENYLTRANSFERASE ALPHA SUBUNIT REPEAT-CONTAINING PROTEIN 1"/>
    <property type="match status" value="1"/>
</dbReference>
<dbReference type="GO" id="GO:0008318">
    <property type="term" value="F:protein prenyltransferase activity"/>
    <property type="evidence" value="ECO:0007669"/>
    <property type="project" value="InterPro"/>
</dbReference>
<dbReference type="EMBL" id="GG662540">
    <property type="protein sequence ID" value="EAS02267.2"/>
    <property type="molecule type" value="Genomic_DNA"/>
</dbReference>
<evidence type="ECO:0000256" key="3">
    <source>
        <dbReference type="ARBA" id="ARBA00022679"/>
    </source>
</evidence>
<dbReference type="PANTHER" id="PTHR11129">
    <property type="entry name" value="PROTEIN FARNESYLTRANSFERASE ALPHA SUBUNIT/RAB GERANYLGERANYL TRANSFERASE ALPHA SUBUNIT"/>
    <property type="match status" value="1"/>
</dbReference>